<keyword evidence="3" id="KW-1185">Reference proteome</keyword>
<keyword evidence="1" id="KW-1133">Transmembrane helix</keyword>
<reference evidence="2" key="1">
    <citation type="submission" date="2022-10" db="EMBL/GenBank/DDBJ databases">
        <title>Chryseobacterium sp. nov., a novel bacterial species.</title>
        <authorList>
            <person name="Cao Y."/>
        </authorList>
    </citation>
    <scope>NUCLEOTIDE SEQUENCE</scope>
    <source>
        <strain evidence="2">CCTCC AB2015118</strain>
    </source>
</reference>
<sequence>MKDSQKYFEKIWTKVSEEKQQMDSATDSRIWRGIDERIKQNNKRKYYWMAAAAVLVPLFGILFFTKILNQKKRKIVCQQSYCKPMKFLKLSDCLIIALSPWSLTVNYPSIKILERNTEM</sequence>
<evidence type="ECO:0000313" key="3">
    <source>
        <dbReference type="Proteomes" id="UP001073122"/>
    </source>
</evidence>
<accession>A0ABT3XXM0</accession>
<keyword evidence="1" id="KW-0812">Transmembrane</keyword>
<evidence type="ECO:0000256" key="1">
    <source>
        <dbReference type="SAM" id="Phobius"/>
    </source>
</evidence>
<proteinExistence type="predicted"/>
<comment type="caution">
    <text evidence="2">The sequence shown here is derived from an EMBL/GenBank/DDBJ whole genome shotgun (WGS) entry which is preliminary data.</text>
</comment>
<name>A0ABT3XXM0_9FLAO</name>
<organism evidence="2 3">
    <name type="scientific">Chryseobacterium formosus</name>
    <dbReference type="NCBI Taxonomy" id="1537363"/>
    <lineage>
        <taxon>Bacteria</taxon>
        <taxon>Pseudomonadati</taxon>
        <taxon>Bacteroidota</taxon>
        <taxon>Flavobacteriia</taxon>
        <taxon>Flavobacteriales</taxon>
        <taxon>Weeksellaceae</taxon>
        <taxon>Chryseobacterium group</taxon>
        <taxon>Chryseobacterium</taxon>
    </lineage>
</organism>
<evidence type="ECO:0000313" key="2">
    <source>
        <dbReference type="EMBL" id="MCX8526388.1"/>
    </source>
</evidence>
<gene>
    <name evidence="2" type="ORF">OF897_20945</name>
</gene>
<dbReference type="Proteomes" id="UP001073122">
    <property type="component" value="Unassembled WGS sequence"/>
</dbReference>
<keyword evidence="1" id="KW-0472">Membrane</keyword>
<dbReference type="EMBL" id="JAOVZW010000033">
    <property type="protein sequence ID" value="MCX8526388.1"/>
    <property type="molecule type" value="Genomic_DNA"/>
</dbReference>
<feature type="transmembrane region" description="Helical" evidence="1">
    <location>
        <begin position="46"/>
        <end position="65"/>
    </location>
</feature>
<protein>
    <submittedName>
        <fullName evidence="2">Uncharacterized protein</fullName>
    </submittedName>
</protein>